<evidence type="ECO:0000313" key="1">
    <source>
        <dbReference type="EMBL" id="SCF47017.1"/>
    </source>
</evidence>
<dbReference type="EMBL" id="FMCX01000016">
    <property type="protein sequence ID" value="SCF47017.1"/>
    <property type="molecule type" value="Genomic_DNA"/>
</dbReference>
<dbReference type="RefSeq" id="WP_245670342.1">
    <property type="nucleotide sequence ID" value="NZ_FMCX01000016.1"/>
</dbReference>
<keyword evidence="2" id="KW-1185">Reference proteome</keyword>
<dbReference type="Proteomes" id="UP000199504">
    <property type="component" value="Unassembled WGS sequence"/>
</dbReference>
<protein>
    <recommendedName>
        <fullName evidence="3">Ferritin-like metal-binding protein YciE</fullName>
    </recommendedName>
</protein>
<dbReference type="STRING" id="262898.GA0070564_1161"/>
<accession>A0A1C5AP72</accession>
<evidence type="ECO:0008006" key="3">
    <source>
        <dbReference type="Google" id="ProtNLM"/>
    </source>
</evidence>
<proteinExistence type="predicted"/>
<organism evidence="1 2">
    <name type="scientific">Micromonospora mirobrigensis</name>
    <dbReference type="NCBI Taxonomy" id="262898"/>
    <lineage>
        <taxon>Bacteria</taxon>
        <taxon>Bacillati</taxon>
        <taxon>Actinomycetota</taxon>
        <taxon>Actinomycetes</taxon>
        <taxon>Micromonosporales</taxon>
        <taxon>Micromonosporaceae</taxon>
        <taxon>Micromonospora</taxon>
    </lineage>
</organism>
<name>A0A1C5AP72_9ACTN</name>
<reference evidence="2" key="1">
    <citation type="submission" date="2016-06" db="EMBL/GenBank/DDBJ databases">
        <authorList>
            <person name="Varghese N."/>
            <person name="Submissions Spin"/>
        </authorList>
    </citation>
    <scope>NUCLEOTIDE SEQUENCE [LARGE SCALE GENOMIC DNA]</scope>
    <source>
        <strain evidence="2">DSM 44830</strain>
    </source>
</reference>
<dbReference type="AlphaFoldDB" id="A0A1C5AP72"/>
<gene>
    <name evidence="1" type="ORF">GA0070564_1161</name>
</gene>
<evidence type="ECO:0000313" key="2">
    <source>
        <dbReference type="Proteomes" id="UP000199504"/>
    </source>
</evidence>
<sequence>MTVHLAHYLGLLHKAQDRLADAFCEVGEAHRDEPDVFHTCEKLATQCRGHAGKLAPFARRYAEDAPAEPDRLHSELFSGSRTGPIGLLRDLQDLYLMAAECDICWTVVGQAAYGARDEKLLAVVKDCEQETAIQLKWLRTRMKQAAPQALVVAD</sequence>